<dbReference type="Gene3D" id="3.40.350.10">
    <property type="entry name" value="Creatinase/prolidase N-terminal domain"/>
    <property type="match status" value="1"/>
</dbReference>
<dbReference type="OrthoDB" id="1346at2157"/>
<evidence type="ECO:0000256" key="3">
    <source>
        <dbReference type="RuleBase" id="RU000590"/>
    </source>
</evidence>
<feature type="domain" description="Peptidase M24" evidence="4">
    <location>
        <begin position="125"/>
        <end position="323"/>
    </location>
</feature>
<dbReference type="GO" id="GO:0046872">
    <property type="term" value="F:metal ion binding"/>
    <property type="evidence" value="ECO:0007669"/>
    <property type="project" value="UniProtKB-KW"/>
</dbReference>
<dbReference type="PANTHER" id="PTHR46112:SF9">
    <property type="entry name" value="XAA-PRO AMINOPEPTIDASE"/>
    <property type="match status" value="1"/>
</dbReference>
<sequence>MEENGIDYVIIGPTSNMFYLTGFSEEQMERPLLLIVGKGEAYFLASKIYEEQLSSLGFPVFSYNDGEDPYSKLKIEKGSSIAVDDQLWSKFTVEIANTFLPRKLLSSSPLMSTLRVRKDENEVSIMKEGLRIAEDSFLSFLNRVEEEAEECMLAKRLEEEFYLRGVEPSFRPIVTSGPNASMPHLRCTQRKVKRGDAIVVDFGVKYRGYSTDTTRVISIGNPSQEVKMVYSLILEAQEKAEEAIEGMKGKEIDNLARSIIKRNGFGSRFIHRTGHGIGIDVHENPYISQDSEEIIERGMTFTVEPGIYLQGKFGVRIEDMVIMDSKARKMNTLEKDIFIV</sequence>
<dbReference type="PANTHER" id="PTHR46112">
    <property type="entry name" value="AMINOPEPTIDASE"/>
    <property type="match status" value="1"/>
</dbReference>
<dbReference type="AlphaFoldDB" id="A0A6A9QV72"/>
<dbReference type="SUPFAM" id="SSF55920">
    <property type="entry name" value="Creatinase/aminopeptidase"/>
    <property type="match status" value="1"/>
</dbReference>
<dbReference type="Pfam" id="PF01321">
    <property type="entry name" value="Creatinase_N"/>
    <property type="match status" value="1"/>
</dbReference>
<keyword evidence="2" id="KW-0378">Hydrolase</keyword>
<comment type="similarity">
    <text evidence="3">Belongs to the peptidase M24B family.</text>
</comment>
<evidence type="ECO:0000259" key="5">
    <source>
        <dbReference type="Pfam" id="PF01321"/>
    </source>
</evidence>
<dbReference type="Pfam" id="PF00557">
    <property type="entry name" value="Peptidase_M24"/>
    <property type="match status" value="1"/>
</dbReference>
<dbReference type="InterPro" id="IPR000587">
    <property type="entry name" value="Creatinase_N"/>
</dbReference>
<evidence type="ECO:0000313" key="7">
    <source>
        <dbReference type="Proteomes" id="UP000470772"/>
    </source>
</evidence>
<dbReference type="SUPFAM" id="SSF53092">
    <property type="entry name" value="Creatinase/prolidase N-terminal domain"/>
    <property type="match status" value="1"/>
</dbReference>
<reference evidence="6 7" key="1">
    <citation type="submission" date="2019-10" db="EMBL/GenBank/DDBJ databases">
        <title>Sequencing and Assembly of Multiple Reported Metal-Biooxidizing Members of the Extremely Thermoacidophilic Archaeal Family Sulfolobaceae.</title>
        <authorList>
            <person name="Counts J.A."/>
            <person name="Kelly R.M."/>
        </authorList>
    </citation>
    <scope>NUCLEOTIDE SEQUENCE [LARGE SCALE GENOMIC DNA]</scope>
    <source>
        <strain evidence="6 7">DSM 6482</strain>
    </source>
</reference>
<protein>
    <submittedName>
        <fullName evidence="6">M24 family metallopeptidase</fullName>
    </submittedName>
</protein>
<dbReference type="InterPro" id="IPR050659">
    <property type="entry name" value="Peptidase_M24B"/>
</dbReference>
<dbReference type="Gene3D" id="3.90.230.10">
    <property type="entry name" value="Creatinase/methionine aminopeptidase superfamily"/>
    <property type="match status" value="1"/>
</dbReference>
<keyword evidence="1 3" id="KW-0479">Metal-binding</keyword>
<dbReference type="InterPro" id="IPR001131">
    <property type="entry name" value="Peptidase_M24B_aminopep-P_CS"/>
</dbReference>
<gene>
    <name evidence="6" type="ORF">GC250_05860</name>
</gene>
<organism evidence="6 7">
    <name type="scientific">Sulfuracidifex metallicus DSM 6482 = JCM 9184</name>
    <dbReference type="NCBI Taxonomy" id="523847"/>
    <lineage>
        <taxon>Archaea</taxon>
        <taxon>Thermoproteota</taxon>
        <taxon>Thermoprotei</taxon>
        <taxon>Sulfolobales</taxon>
        <taxon>Sulfolobaceae</taxon>
        <taxon>Sulfuracidifex</taxon>
    </lineage>
</organism>
<dbReference type="InterPro" id="IPR029149">
    <property type="entry name" value="Creatin/AminoP/Spt16_N"/>
</dbReference>
<dbReference type="InterPro" id="IPR000994">
    <property type="entry name" value="Pept_M24"/>
</dbReference>
<evidence type="ECO:0000256" key="2">
    <source>
        <dbReference type="ARBA" id="ARBA00022801"/>
    </source>
</evidence>
<evidence type="ECO:0000313" key="6">
    <source>
        <dbReference type="EMBL" id="MUN28972.1"/>
    </source>
</evidence>
<name>A0A6A9QV72_SULME</name>
<dbReference type="InterPro" id="IPR036005">
    <property type="entry name" value="Creatinase/aminopeptidase-like"/>
</dbReference>
<dbReference type="EMBL" id="WGGD01000005">
    <property type="protein sequence ID" value="MUN28972.1"/>
    <property type="molecule type" value="Genomic_DNA"/>
</dbReference>
<proteinExistence type="inferred from homology"/>
<evidence type="ECO:0000256" key="1">
    <source>
        <dbReference type="ARBA" id="ARBA00022723"/>
    </source>
</evidence>
<evidence type="ECO:0000259" key="4">
    <source>
        <dbReference type="Pfam" id="PF00557"/>
    </source>
</evidence>
<accession>A0A6A9QV72</accession>
<comment type="caution">
    <text evidence="6">The sequence shown here is derived from an EMBL/GenBank/DDBJ whole genome shotgun (WGS) entry which is preliminary data.</text>
</comment>
<dbReference type="GO" id="GO:0016787">
    <property type="term" value="F:hydrolase activity"/>
    <property type="evidence" value="ECO:0007669"/>
    <property type="project" value="UniProtKB-KW"/>
</dbReference>
<feature type="domain" description="Creatinase N-terminal" evidence="5">
    <location>
        <begin position="1"/>
        <end position="116"/>
    </location>
</feature>
<dbReference type="PROSITE" id="PS00491">
    <property type="entry name" value="PROLINE_PEPTIDASE"/>
    <property type="match status" value="1"/>
</dbReference>
<dbReference type="Proteomes" id="UP000470772">
    <property type="component" value="Unassembled WGS sequence"/>
</dbReference>
<keyword evidence="7" id="KW-1185">Reference proteome</keyword>